<keyword evidence="1" id="KW-0732">Signal</keyword>
<evidence type="ECO:0008006" key="4">
    <source>
        <dbReference type="Google" id="ProtNLM"/>
    </source>
</evidence>
<dbReference type="EMBL" id="KN825243">
    <property type="protein sequence ID" value="KIK92798.1"/>
    <property type="molecule type" value="Genomic_DNA"/>
</dbReference>
<keyword evidence="3" id="KW-1185">Reference proteome</keyword>
<sequence>MKTFLTLLAAITSFSAYTLVGVHGKCPISPTSLDGMGLRNQCTVGGITACQRVSLPLVVSPKTLLNNKPILILSFNMHVPGT</sequence>
<organism evidence="2 3">
    <name type="scientific">Paxillus rubicundulus Ve08.2h10</name>
    <dbReference type="NCBI Taxonomy" id="930991"/>
    <lineage>
        <taxon>Eukaryota</taxon>
        <taxon>Fungi</taxon>
        <taxon>Dikarya</taxon>
        <taxon>Basidiomycota</taxon>
        <taxon>Agaricomycotina</taxon>
        <taxon>Agaricomycetes</taxon>
        <taxon>Agaricomycetidae</taxon>
        <taxon>Boletales</taxon>
        <taxon>Paxilineae</taxon>
        <taxon>Paxillaceae</taxon>
        <taxon>Paxillus</taxon>
    </lineage>
</organism>
<accession>A0A0D0DMF2</accession>
<gene>
    <name evidence="2" type="ORF">PAXRUDRAFT_146546</name>
</gene>
<reference evidence="3" key="2">
    <citation type="submission" date="2015-01" db="EMBL/GenBank/DDBJ databases">
        <title>Evolutionary Origins and Diversification of the Mycorrhizal Mutualists.</title>
        <authorList>
            <consortium name="DOE Joint Genome Institute"/>
            <consortium name="Mycorrhizal Genomics Consortium"/>
            <person name="Kohler A."/>
            <person name="Kuo A."/>
            <person name="Nagy L.G."/>
            <person name="Floudas D."/>
            <person name="Copeland A."/>
            <person name="Barry K.W."/>
            <person name="Cichocki N."/>
            <person name="Veneault-Fourrey C."/>
            <person name="LaButti K."/>
            <person name="Lindquist E.A."/>
            <person name="Lipzen A."/>
            <person name="Lundell T."/>
            <person name="Morin E."/>
            <person name="Murat C."/>
            <person name="Riley R."/>
            <person name="Ohm R."/>
            <person name="Sun H."/>
            <person name="Tunlid A."/>
            <person name="Henrissat B."/>
            <person name="Grigoriev I.V."/>
            <person name="Hibbett D.S."/>
            <person name="Martin F."/>
        </authorList>
    </citation>
    <scope>NUCLEOTIDE SEQUENCE [LARGE SCALE GENOMIC DNA]</scope>
    <source>
        <strain evidence="3">Ve08.2h10</strain>
    </source>
</reference>
<proteinExistence type="predicted"/>
<feature type="signal peptide" evidence="1">
    <location>
        <begin position="1"/>
        <end position="16"/>
    </location>
</feature>
<evidence type="ECO:0000313" key="2">
    <source>
        <dbReference type="EMBL" id="KIK92798.1"/>
    </source>
</evidence>
<protein>
    <recommendedName>
        <fullName evidence="4">Secreted protein</fullName>
    </recommendedName>
</protein>
<dbReference type="Proteomes" id="UP000054538">
    <property type="component" value="Unassembled WGS sequence"/>
</dbReference>
<evidence type="ECO:0000313" key="3">
    <source>
        <dbReference type="Proteomes" id="UP000054538"/>
    </source>
</evidence>
<dbReference type="InParanoid" id="A0A0D0DMF2"/>
<dbReference type="OrthoDB" id="10458517at2759"/>
<feature type="chain" id="PRO_5002209168" description="Secreted protein" evidence="1">
    <location>
        <begin position="17"/>
        <end position="82"/>
    </location>
</feature>
<dbReference type="HOGENOM" id="CLU_2558965_0_0_1"/>
<dbReference type="AlphaFoldDB" id="A0A0D0DMF2"/>
<name>A0A0D0DMF2_9AGAM</name>
<evidence type="ECO:0000256" key="1">
    <source>
        <dbReference type="SAM" id="SignalP"/>
    </source>
</evidence>
<reference evidence="2 3" key="1">
    <citation type="submission" date="2014-04" db="EMBL/GenBank/DDBJ databases">
        <authorList>
            <consortium name="DOE Joint Genome Institute"/>
            <person name="Kuo A."/>
            <person name="Kohler A."/>
            <person name="Jargeat P."/>
            <person name="Nagy L.G."/>
            <person name="Floudas D."/>
            <person name="Copeland A."/>
            <person name="Barry K.W."/>
            <person name="Cichocki N."/>
            <person name="Veneault-Fourrey C."/>
            <person name="LaButti K."/>
            <person name="Lindquist E.A."/>
            <person name="Lipzen A."/>
            <person name="Lundell T."/>
            <person name="Morin E."/>
            <person name="Murat C."/>
            <person name="Sun H."/>
            <person name="Tunlid A."/>
            <person name="Henrissat B."/>
            <person name="Grigoriev I.V."/>
            <person name="Hibbett D.S."/>
            <person name="Martin F."/>
            <person name="Nordberg H.P."/>
            <person name="Cantor M.N."/>
            <person name="Hua S.X."/>
        </authorList>
    </citation>
    <scope>NUCLEOTIDE SEQUENCE [LARGE SCALE GENOMIC DNA]</scope>
    <source>
        <strain evidence="2 3">Ve08.2h10</strain>
    </source>
</reference>